<dbReference type="PANTHER" id="PTHR28055">
    <property type="entry name" value="ALTERED INHERITANCE OF MITOCHONDRIA PROTEIN 41, MITOCHONDRIAL"/>
    <property type="match status" value="1"/>
</dbReference>
<organism evidence="1 2">
    <name type="scientific">Lactobacillus acetotolerans</name>
    <dbReference type="NCBI Taxonomy" id="1600"/>
    <lineage>
        <taxon>Bacteria</taxon>
        <taxon>Bacillati</taxon>
        <taxon>Bacillota</taxon>
        <taxon>Bacilli</taxon>
        <taxon>Lactobacillales</taxon>
        <taxon>Lactobacillaceae</taxon>
        <taxon>Lactobacillus</taxon>
    </lineage>
</organism>
<dbReference type="PATRIC" id="fig|1600.4.peg.861"/>
<dbReference type="PANTHER" id="PTHR28055:SF1">
    <property type="entry name" value="ALTERED INHERITANCE OF MITOCHONDRIA PROTEIN 41, MITOCHONDRIAL"/>
    <property type="match status" value="1"/>
</dbReference>
<accession>A0A0D6A335</accession>
<keyword evidence="2" id="KW-1185">Reference proteome</keyword>
<dbReference type="RefSeq" id="WP_060459432.1">
    <property type="nucleotide sequence ID" value="NZ_AP014808.1"/>
</dbReference>
<proteinExistence type="predicted"/>
<dbReference type="InterPro" id="IPR042184">
    <property type="entry name" value="YqeY/Aim41_N"/>
</dbReference>
<dbReference type="InterPro" id="IPR003789">
    <property type="entry name" value="Asn/Gln_tRNA_amidoTrase-B-like"/>
</dbReference>
<protein>
    <submittedName>
        <fullName evidence="1">Uncharacterized protein</fullName>
    </submittedName>
</protein>
<dbReference type="OrthoDB" id="9794041at2"/>
<dbReference type="EMBL" id="AP014808">
    <property type="protein sequence ID" value="BAQ57228.1"/>
    <property type="molecule type" value="Genomic_DNA"/>
</dbReference>
<dbReference type="Gene3D" id="1.10.10.410">
    <property type="match status" value="1"/>
</dbReference>
<reference evidence="1 2" key="1">
    <citation type="submission" date="2015-03" db="EMBL/GenBank/DDBJ databases">
        <title>Complete genome sequence of Lactobacillus acetotolerans NBRC 13120.</title>
        <authorList>
            <person name="Toh H."/>
            <person name="Morita H."/>
            <person name="Fujita N."/>
        </authorList>
    </citation>
    <scope>NUCLEOTIDE SEQUENCE [LARGE SCALE GENOMIC DNA]</scope>
    <source>
        <strain evidence="1 2">NBRC 13120</strain>
    </source>
</reference>
<evidence type="ECO:0000313" key="1">
    <source>
        <dbReference type="EMBL" id="BAQ57228.1"/>
    </source>
</evidence>
<sequence length="147" mass="16481">MSLSDEIMDDMKKAIKAHDKVKLNTVRMIKSALMNEKIKLGHKLSPDEELTVLNHEKKQREESIAEFTKASRKDLADETKKELTIVEGYMPKQLSKDELDKIVSETISEVGAKGKSDFGKVMKALMPKVKGRADGKEASALVRDHLS</sequence>
<name>A0A0D6A335_9LACO</name>
<dbReference type="InterPro" id="IPR023168">
    <property type="entry name" value="GatB_Yqey_C_2"/>
</dbReference>
<dbReference type="KEGG" id="lae:LBAT_0839"/>
<dbReference type="Pfam" id="PF09424">
    <property type="entry name" value="YqeY"/>
    <property type="match status" value="1"/>
</dbReference>
<gene>
    <name evidence="1" type="ORF">LBAT_0839</name>
</gene>
<dbReference type="InterPro" id="IPR019004">
    <property type="entry name" value="YqeY/Aim41"/>
</dbReference>
<dbReference type="SUPFAM" id="SSF89095">
    <property type="entry name" value="GatB/YqeY motif"/>
    <property type="match status" value="1"/>
</dbReference>
<dbReference type="AlphaFoldDB" id="A0A0D6A335"/>
<dbReference type="Proteomes" id="UP000035709">
    <property type="component" value="Chromosome"/>
</dbReference>
<dbReference type="STRING" id="1600.LBAT_0839"/>
<dbReference type="GO" id="GO:0016884">
    <property type="term" value="F:carbon-nitrogen ligase activity, with glutamine as amido-N-donor"/>
    <property type="evidence" value="ECO:0007669"/>
    <property type="project" value="InterPro"/>
</dbReference>
<evidence type="ECO:0000313" key="2">
    <source>
        <dbReference type="Proteomes" id="UP000035709"/>
    </source>
</evidence>
<dbReference type="Gene3D" id="1.10.1510.10">
    <property type="entry name" value="Uncharacterised protein YqeY/AIM41 PF09424, N-terminal domain"/>
    <property type="match status" value="1"/>
</dbReference>